<gene>
    <name evidence="1" type="ORF">SERLADRAFT_479275</name>
</gene>
<dbReference type="GO" id="GO:0005543">
    <property type="term" value="F:phospholipid binding"/>
    <property type="evidence" value="ECO:0007669"/>
    <property type="project" value="TreeGrafter"/>
</dbReference>
<protein>
    <recommendedName>
        <fullName evidence="2">PEBP-like protein</fullName>
    </recommendedName>
</protein>
<evidence type="ECO:0008006" key="2">
    <source>
        <dbReference type="Google" id="ProtNLM"/>
    </source>
</evidence>
<proteinExistence type="predicted"/>
<dbReference type="RefSeq" id="XP_007323771.1">
    <property type="nucleotide sequence ID" value="XM_007323709.1"/>
</dbReference>
<organism>
    <name type="scientific">Serpula lacrymans var. lacrymans (strain S7.9)</name>
    <name type="common">Dry rot fungus</name>
    <dbReference type="NCBI Taxonomy" id="578457"/>
    <lineage>
        <taxon>Eukaryota</taxon>
        <taxon>Fungi</taxon>
        <taxon>Dikarya</taxon>
        <taxon>Basidiomycota</taxon>
        <taxon>Agaricomycotina</taxon>
        <taxon>Agaricomycetes</taxon>
        <taxon>Agaricomycetidae</taxon>
        <taxon>Boletales</taxon>
        <taxon>Coniophorineae</taxon>
        <taxon>Serpulaceae</taxon>
        <taxon>Serpula</taxon>
    </lineage>
</organism>
<name>F8PBK0_SERL9</name>
<reference evidence="1" key="1">
    <citation type="submission" date="2011-04" db="EMBL/GenBank/DDBJ databases">
        <title>Evolution of plant cell wall degrading machinery underlies the functional diversity of forest fungi.</title>
        <authorList>
            <consortium name="US DOE Joint Genome Institute (JGI-PGF)"/>
            <person name="Eastwood D.C."/>
            <person name="Floudas D."/>
            <person name="Binder M."/>
            <person name="Majcherczyk A."/>
            <person name="Schneider P."/>
            <person name="Aerts A."/>
            <person name="Asiegbu F.O."/>
            <person name="Baker S.E."/>
            <person name="Barry K."/>
            <person name="Bendiksby M."/>
            <person name="Blumentritt M."/>
            <person name="Coutinho P.M."/>
            <person name="Cullen D."/>
            <person name="Cullen D."/>
            <person name="Gathman A."/>
            <person name="Goodell B."/>
            <person name="Henrissat B."/>
            <person name="Ihrmark K."/>
            <person name="Kauserud H."/>
            <person name="Kohler A."/>
            <person name="LaButti K."/>
            <person name="Lapidus A."/>
            <person name="Lavin J.L."/>
            <person name="Lee Y.-H."/>
            <person name="Lindquist E."/>
            <person name="Lilly W."/>
            <person name="Lucas S."/>
            <person name="Morin E."/>
            <person name="Murat C."/>
            <person name="Oguiza J.A."/>
            <person name="Park J."/>
            <person name="Pisabarro A.G."/>
            <person name="Riley R."/>
            <person name="Rosling A."/>
            <person name="Salamov A."/>
            <person name="Schmidt O."/>
            <person name="Schmutz J."/>
            <person name="Skrede I."/>
            <person name="Stenlid J."/>
            <person name="Wiebenga A."/>
            <person name="Xie X."/>
            <person name="Kues U."/>
            <person name="Hibbett D.S."/>
            <person name="Hoffmeister D."/>
            <person name="Hogberg N."/>
            <person name="Martin F."/>
            <person name="Grigoriev I.V."/>
            <person name="Watkinson S.C."/>
        </authorList>
    </citation>
    <scope>NUCLEOTIDE SEQUENCE</scope>
    <source>
        <strain evidence="1">S7.9</strain>
    </source>
</reference>
<dbReference type="KEGG" id="sla:SERLADRAFT_479275"/>
<sequence length="201" mass="21672">MPLLDPLSSVTVALQSAKLTPSLVPPSFLPSALLSIVWPTGKEAVLGNELTVGDTTDEPAISFTPMVIPDSVDDASYTLAMVDPDAPSRDDPKYGQFRHWVVTGLKSPAATSSETTHLNALHTKPATTPYRPPGPRPGSGVHRYVFLLFQEPTSPPFSIAADAPEHGAALEERRSWNALDFAEKHNMKLTAVNFFHLSSSD</sequence>
<dbReference type="Gene3D" id="3.90.280.10">
    <property type="entry name" value="PEBP-like"/>
    <property type="match status" value="1"/>
</dbReference>
<dbReference type="InterPro" id="IPR036610">
    <property type="entry name" value="PEBP-like_sf"/>
</dbReference>
<evidence type="ECO:0000313" key="1">
    <source>
        <dbReference type="EMBL" id="EGO19638.1"/>
    </source>
</evidence>
<dbReference type="InterPro" id="IPR008914">
    <property type="entry name" value="PEBP"/>
</dbReference>
<dbReference type="PANTHER" id="PTHR11362">
    <property type="entry name" value="PHOSPHATIDYLETHANOLAMINE-BINDING PROTEIN"/>
    <property type="match status" value="1"/>
</dbReference>
<dbReference type="AlphaFoldDB" id="F8PBK0"/>
<dbReference type="CDD" id="cd00866">
    <property type="entry name" value="PEBP_euk"/>
    <property type="match status" value="1"/>
</dbReference>
<dbReference type="GeneID" id="18821326"/>
<dbReference type="GO" id="GO:0030414">
    <property type="term" value="F:peptidase inhibitor activity"/>
    <property type="evidence" value="ECO:0007669"/>
    <property type="project" value="TreeGrafter"/>
</dbReference>
<dbReference type="GO" id="GO:0030162">
    <property type="term" value="P:regulation of proteolysis"/>
    <property type="evidence" value="ECO:0007669"/>
    <property type="project" value="TreeGrafter"/>
</dbReference>
<dbReference type="InterPro" id="IPR035810">
    <property type="entry name" value="PEBP_euk"/>
</dbReference>
<dbReference type="OrthoDB" id="2506647at2759"/>
<dbReference type="PANTHER" id="PTHR11362:SF85">
    <property type="entry name" value="INHIBITOR (TFS1), PUTATIVE (AFU_ORTHOLOGUE AFUA_4G08120)-RELATED"/>
    <property type="match status" value="1"/>
</dbReference>
<dbReference type="GO" id="GO:0046578">
    <property type="term" value="P:regulation of Ras protein signal transduction"/>
    <property type="evidence" value="ECO:0007669"/>
    <property type="project" value="TreeGrafter"/>
</dbReference>
<dbReference type="Pfam" id="PF01161">
    <property type="entry name" value="PBP"/>
    <property type="match status" value="1"/>
</dbReference>
<dbReference type="HOGENOM" id="CLU_043994_3_1_1"/>
<dbReference type="Proteomes" id="UP000008064">
    <property type="component" value="Unassembled WGS sequence"/>
</dbReference>
<accession>F8PBK0</accession>
<dbReference type="EMBL" id="GL945443">
    <property type="protein sequence ID" value="EGO19638.1"/>
    <property type="molecule type" value="Genomic_DNA"/>
</dbReference>
<dbReference type="SUPFAM" id="SSF49777">
    <property type="entry name" value="PEBP-like"/>
    <property type="match status" value="1"/>
</dbReference>